<dbReference type="GO" id="GO:0030170">
    <property type="term" value="F:pyridoxal phosphate binding"/>
    <property type="evidence" value="ECO:0007669"/>
    <property type="project" value="InterPro"/>
</dbReference>
<dbReference type="PANTHER" id="PTHR46577">
    <property type="entry name" value="HTH-TYPE TRANSCRIPTIONAL REGULATORY PROTEIN GABR"/>
    <property type="match status" value="1"/>
</dbReference>
<keyword evidence="8" id="KW-1185">Reference proteome</keyword>
<comment type="similarity">
    <text evidence="1">In the C-terminal section; belongs to the class-I pyridoxal-phosphate-dependent aminotransferase family.</text>
</comment>
<protein>
    <submittedName>
        <fullName evidence="7">Transcriptional regulator, GntR family</fullName>
    </submittedName>
</protein>
<dbReference type="AlphaFoldDB" id="Q2RMU1"/>
<dbReference type="PhylomeDB" id="Q2RMU1"/>
<keyword evidence="3" id="KW-0805">Transcription regulation</keyword>
<dbReference type="InterPro" id="IPR015421">
    <property type="entry name" value="PyrdxlP-dep_Trfase_major"/>
</dbReference>
<dbReference type="InterPro" id="IPR036390">
    <property type="entry name" value="WH_DNA-bd_sf"/>
</dbReference>
<dbReference type="InterPro" id="IPR015424">
    <property type="entry name" value="PyrdxlP-dep_Trfase"/>
</dbReference>
<evidence type="ECO:0000313" key="7">
    <source>
        <dbReference type="EMBL" id="ABC24554.1"/>
    </source>
</evidence>
<dbReference type="Pfam" id="PF00392">
    <property type="entry name" value="GntR"/>
    <property type="match status" value="1"/>
</dbReference>
<evidence type="ECO:0000259" key="6">
    <source>
        <dbReference type="PROSITE" id="PS50949"/>
    </source>
</evidence>
<evidence type="ECO:0000256" key="1">
    <source>
        <dbReference type="ARBA" id="ARBA00005384"/>
    </source>
</evidence>
<gene>
    <name evidence="7" type="ordered locus">Rru_A3760</name>
</gene>
<sequence>MRDPSPWTPRFAAPPGTLCERLARAIAEDIDSGRLRRGARLPAHRRLAIALATSVVTVGRAYDLLERRGLVRGEHGRGTFVIGVATTPLASRLMDKVIRPEGVADLSLNLPPTMIPPEAFAEAVAALARDGRLPDPSRYPPCAGWPDLRAAAGAWIAAHRPSAPAEGVLLVNGAQQGIVVSLALAAEPGRPVITEAVTYPGALAAAALLGRPVVGVALDGEGMLPEALEGALTRHPGALIYLVPVLQNPTGATMGLGRRLALLDVARRHGVEVVEDDAYALLDEAAPETLYSLDPERVWYVNSFTKPLGSMLRMGVVVPPSGREAAAIRAIQGTTWTAAPLAAAVLGQWLGDGTAERVVRGLRAEAASRIAIARAIFPGLCPQGYRGLHLWLPLDEPRAERLARRAAAAGIIVTPPLAPVVDSDLAMGVRICLGSLPRESLARTLLVLRGLVEDEGECAAVV</sequence>
<evidence type="ECO:0000256" key="3">
    <source>
        <dbReference type="ARBA" id="ARBA00023015"/>
    </source>
</evidence>
<dbReference type="Gene3D" id="1.10.10.10">
    <property type="entry name" value="Winged helix-like DNA-binding domain superfamily/Winged helix DNA-binding domain"/>
    <property type="match status" value="1"/>
</dbReference>
<dbReference type="HOGENOM" id="CLU_017584_0_0_5"/>
<dbReference type="eggNOG" id="COG1167">
    <property type="taxonomic scope" value="Bacteria"/>
</dbReference>
<dbReference type="PATRIC" id="fig|269796.9.peg.3883"/>
<dbReference type="KEGG" id="rru:Rru_A3760"/>
<dbReference type="STRING" id="269796.Rru_A3760"/>
<dbReference type="PROSITE" id="PS50949">
    <property type="entry name" value="HTH_GNTR"/>
    <property type="match status" value="1"/>
</dbReference>
<dbReference type="InterPro" id="IPR051446">
    <property type="entry name" value="HTH_trans_reg/aminotransferase"/>
</dbReference>
<evidence type="ECO:0000256" key="5">
    <source>
        <dbReference type="ARBA" id="ARBA00023163"/>
    </source>
</evidence>
<keyword evidence="4" id="KW-0238">DNA-binding</keyword>
<reference evidence="7 8" key="1">
    <citation type="journal article" date="2011" name="Stand. Genomic Sci.">
        <title>Complete genome sequence of Rhodospirillum rubrum type strain (S1).</title>
        <authorList>
            <person name="Munk A.C."/>
            <person name="Copeland A."/>
            <person name="Lucas S."/>
            <person name="Lapidus A."/>
            <person name="Del Rio T.G."/>
            <person name="Barry K."/>
            <person name="Detter J.C."/>
            <person name="Hammon N."/>
            <person name="Israni S."/>
            <person name="Pitluck S."/>
            <person name="Brettin T."/>
            <person name="Bruce D."/>
            <person name="Han C."/>
            <person name="Tapia R."/>
            <person name="Gilna P."/>
            <person name="Schmutz J."/>
            <person name="Larimer F."/>
            <person name="Land M."/>
            <person name="Kyrpides N.C."/>
            <person name="Mavromatis K."/>
            <person name="Richardson P."/>
            <person name="Rohde M."/>
            <person name="Goker M."/>
            <person name="Klenk H.P."/>
            <person name="Zhang Y."/>
            <person name="Roberts G.P."/>
            <person name="Reslewic S."/>
            <person name="Schwartz D.C."/>
        </authorList>
    </citation>
    <scope>NUCLEOTIDE SEQUENCE [LARGE SCALE GENOMIC DNA]</scope>
    <source>
        <strain evidence="8">ATCC 11170 / ATH 1.1.1 / DSM 467 / LMG 4362 / NCIMB 8255 / S1</strain>
    </source>
</reference>
<dbReference type="EnsemblBacteria" id="ABC24554">
    <property type="protein sequence ID" value="ABC24554"/>
    <property type="gene ID" value="Rru_A3760"/>
</dbReference>
<proteinExistence type="inferred from homology"/>
<dbReference type="PANTHER" id="PTHR46577:SF1">
    <property type="entry name" value="HTH-TYPE TRANSCRIPTIONAL REGULATORY PROTEIN GABR"/>
    <property type="match status" value="1"/>
</dbReference>
<dbReference type="SUPFAM" id="SSF46785">
    <property type="entry name" value="Winged helix' DNA-binding domain"/>
    <property type="match status" value="1"/>
</dbReference>
<evidence type="ECO:0000256" key="4">
    <source>
        <dbReference type="ARBA" id="ARBA00023125"/>
    </source>
</evidence>
<dbReference type="InterPro" id="IPR004839">
    <property type="entry name" value="Aminotransferase_I/II_large"/>
</dbReference>
<accession>Q2RMU1</accession>
<organism evidence="7 8">
    <name type="scientific">Rhodospirillum rubrum (strain ATCC 11170 / ATH 1.1.1 / DSM 467 / LMG 4362 / NCIMB 8255 / S1)</name>
    <dbReference type="NCBI Taxonomy" id="269796"/>
    <lineage>
        <taxon>Bacteria</taxon>
        <taxon>Pseudomonadati</taxon>
        <taxon>Pseudomonadota</taxon>
        <taxon>Alphaproteobacteria</taxon>
        <taxon>Rhodospirillales</taxon>
        <taxon>Rhodospirillaceae</taxon>
        <taxon>Rhodospirillum</taxon>
    </lineage>
</organism>
<dbReference type="SUPFAM" id="SSF53383">
    <property type="entry name" value="PLP-dependent transferases"/>
    <property type="match status" value="1"/>
</dbReference>
<name>Q2RMU1_RHORT</name>
<evidence type="ECO:0000313" key="8">
    <source>
        <dbReference type="Proteomes" id="UP000001929"/>
    </source>
</evidence>
<dbReference type="CDD" id="cd00609">
    <property type="entry name" value="AAT_like"/>
    <property type="match status" value="1"/>
</dbReference>
<dbReference type="EMBL" id="CP000230">
    <property type="protein sequence ID" value="ABC24554.1"/>
    <property type="molecule type" value="Genomic_DNA"/>
</dbReference>
<dbReference type="SMART" id="SM00345">
    <property type="entry name" value="HTH_GNTR"/>
    <property type="match status" value="1"/>
</dbReference>
<dbReference type="RefSeq" id="WP_011391507.1">
    <property type="nucleotide sequence ID" value="NC_007643.1"/>
</dbReference>
<keyword evidence="5" id="KW-0804">Transcription</keyword>
<dbReference type="GO" id="GO:0003700">
    <property type="term" value="F:DNA-binding transcription factor activity"/>
    <property type="evidence" value="ECO:0007669"/>
    <property type="project" value="InterPro"/>
</dbReference>
<feature type="domain" description="HTH gntR-type" evidence="6">
    <location>
        <begin position="16"/>
        <end position="84"/>
    </location>
</feature>
<evidence type="ECO:0000256" key="2">
    <source>
        <dbReference type="ARBA" id="ARBA00022898"/>
    </source>
</evidence>
<dbReference type="CDD" id="cd07377">
    <property type="entry name" value="WHTH_GntR"/>
    <property type="match status" value="1"/>
</dbReference>
<dbReference type="Gene3D" id="3.40.640.10">
    <property type="entry name" value="Type I PLP-dependent aspartate aminotransferase-like (Major domain)"/>
    <property type="match status" value="1"/>
</dbReference>
<dbReference type="Pfam" id="PF00155">
    <property type="entry name" value="Aminotran_1_2"/>
    <property type="match status" value="1"/>
</dbReference>
<dbReference type="InterPro" id="IPR036388">
    <property type="entry name" value="WH-like_DNA-bd_sf"/>
</dbReference>
<dbReference type="GO" id="GO:0003677">
    <property type="term" value="F:DNA binding"/>
    <property type="evidence" value="ECO:0007669"/>
    <property type="project" value="UniProtKB-KW"/>
</dbReference>
<dbReference type="Proteomes" id="UP000001929">
    <property type="component" value="Chromosome"/>
</dbReference>
<keyword evidence="2" id="KW-0663">Pyridoxal phosphate</keyword>
<dbReference type="InterPro" id="IPR000524">
    <property type="entry name" value="Tscrpt_reg_HTH_GntR"/>
</dbReference>